<feature type="compositionally biased region" description="Low complexity" evidence="1">
    <location>
        <begin position="134"/>
        <end position="148"/>
    </location>
</feature>
<feature type="non-terminal residue" evidence="3">
    <location>
        <position position="1"/>
    </location>
</feature>
<keyword evidence="2" id="KW-1133">Transmembrane helix</keyword>
<keyword evidence="2" id="KW-0472">Membrane</keyword>
<feature type="transmembrane region" description="Helical" evidence="2">
    <location>
        <begin position="300"/>
        <end position="322"/>
    </location>
</feature>
<feature type="compositionally biased region" description="Polar residues" evidence="1">
    <location>
        <begin position="219"/>
        <end position="236"/>
    </location>
</feature>
<dbReference type="AlphaFoldDB" id="A0A9W8AP38"/>
<evidence type="ECO:0000256" key="1">
    <source>
        <dbReference type="SAM" id="MobiDB-lite"/>
    </source>
</evidence>
<dbReference type="Proteomes" id="UP001150925">
    <property type="component" value="Unassembled WGS sequence"/>
</dbReference>
<feature type="compositionally biased region" description="Polar residues" evidence="1">
    <location>
        <begin position="183"/>
        <end position="213"/>
    </location>
</feature>
<accession>A0A9W8AP38</accession>
<feature type="non-terminal residue" evidence="3">
    <location>
        <position position="329"/>
    </location>
</feature>
<feature type="region of interest" description="Disordered" evidence="1">
    <location>
        <begin position="111"/>
        <end position="161"/>
    </location>
</feature>
<feature type="compositionally biased region" description="Polar residues" evidence="1">
    <location>
        <begin position="48"/>
        <end position="61"/>
    </location>
</feature>
<keyword evidence="2" id="KW-0812">Transmembrane</keyword>
<reference evidence="3" key="1">
    <citation type="submission" date="2022-07" db="EMBL/GenBank/DDBJ databases">
        <title>Phylogenomic reconstructions and comparative analyses of Kickxellomycotina fungi.</title>
        <authorList>
            <person name="Reynolds N.K."/>
            <person name="Stajich J.E."/>
            <person name="Barry K."/>
            <person name="Grigoriev I.V."/>
            <person name="Crous P."/>
            <person name="Smith M.E."/>
        </authorList>
    </citation>
    <scope>NUCLEOTIDE SEQUENCE</scope>
    <source>
        <strain evidence="3">RSA 1196</strain>
    </source>
</reference>
<feature type="compositionally biased region" description="Basic residues" evidence="1">
    <location>
        <begin position="252"/>
        <end position="262"/>
    </location>
</feature>
<dbReference type="EMBL" id="JANBPY010003083">
    <property type="protein sequence ID" value="KAJ1952786.1"/>
    <property type="molecule type" value="Genomic_DNA"/>
</dbReference>
<organism evidence="3 4">
    <name type="scientific">Dispira parvispora</name>
    <dbReference type="NCBI Taxonomy" id="1520584"/>
    <lineage>
        <taxon>Eukaryota</taxon>
        <taxon>Fungi</taxon>
        <taxon>Fungi incertae sedis</taxon>
        <taxon>Zoopagomycota</taxon>
        <taxon>Kickxellomycotina</taxon>
        <taxon>Dimargaritomycetes</taxon>
        <taxon>Dimargaritales</taxon>
        <taxon>Dimargaritaceae</taxon>
        <taxon>Dispira</taxon>
    </lineage>
</organism>
<proteinExistence type="predicted"/>
<evidence type="ECO:0000313" key="4">
    <source>
        <dbReference type="Proteomes" id="UP001150925"/>
    </source>
</evidence>
<protein>
    <submittedName>
        <fullName evidence="3">Uncharacterized protein</fullName>
    </submittedName>
</protein>
<gene>
    <name evidence="3" type="ORF">IWQ62_006145</name>
</gene>
<comment type="caution">
    <text evidence="3">The sequence shown here is derived from an EMBL/GenBank/DDBJ whole genome shotgun (WGS) entry which is preliminary data.</text>
</comment>
<name>A0A9W8AP38_9FUNG</name>
<feature type="compositionally biased region" description="Basic and acidic residues" evidence="1">
    <location>
        <begin position="1"/>
        <end position="47"/>
    </location>
</feature>
<evidence type="ECO:0000313" key="3">
    <source>
        <dbReference type="EMBL" id="KAJ1952786.1"/>
    </source>
</evidence>
<sequence length="329" mass="34732">KKKEQDEAKKKEQEDAKKKEQEDAKKKEQEDAKKKEEEDAKKKEETTASKGGSSATENLGNAATVAPAAGMSKGDKAKYVAGGAAVGVGSTMLTNGSGEESGQVMEEATDAGVDNPADGVTETDAVPDGSMIPDSQTTSTVPVQTSPDANTAGMPGVNVQTNELAGSANPVVASNVPVAQPADVTNTVATDQVPMTSNSDNEQHETGSSSYATLPTERSPLTQSSRTRVTWGSSETSPDEEHLRPHGSFPKPARKRKPRRQKPLQPVDSSGRRRRPGVSGRPASPHQLPWRQQAWKWTRFTCAWAVGILSLSVVAAALVTLLHNAGVAT</sequence>
<keyword evidence="4" id="KW-1185">Reference proteome</keyword>
<feature type="region of interest" description="Disordered" evidence="1">
    <location>
        <begin position="1"/>
        <end position="61"/>
    </location>
</feature>
<evidence type="ECO:0000256" key="2">
    <source>
        <dbReference type="SAM" id="Phobius"/>
    </source>
</evidence>
<feature type="region of interest" description="Disordered" evidence="1">
    <location>
        <begin position="176"/>
        <end position="288"/>
    </location>
</feature>